<feature type="region of interest" description="Disordered" evidence="8">
    <location>
        <begin position="1"/>
        <end position="22"/>
    </location>
</feature>
<evidence type="ECO:0000313" key="10">
    <source>
        <dbReference type="EMBL" id="OAO13745.1"/>
    </source>
</evidence>
<dbReference type="InterPro" id="IPR005825">
    <property type="entry name" value="Ribosomal_uL24_CS"/>
</dbReference>
<evidence type="ECO:0000313" key="11">
    <source>
        <dbReference type="Proteomes" id="UP000078348"/>
    </source>
</evidence>
<evidence type="ECO:0000256" key="5">
    <source>
        <dbReference type="ARBA" id="ARBA00022980"/>
    </source>
</evidence>
<dbReference type="PANTHER" id="PTHR11143">
    <property type="entry name" value="60S RIBOSOMAL PROTEIN L26 FAMILY MEMBER"/>
    <property type="match status" value="1"/>
</dbReference>
<comment type="similarity">
    <text evidence="2">Belongs to the universal ribosomal protein uL24 family.</text>
</comment>
<accession>A0A196S9L3</accession>
<keyword evidence="5 10" id="KW-0689">Ribosomal protein</keyword>
<comment type="caution">
    <text evidence="10">The sequence shown here is derived from an EMBL/GenBank/DDBJ whole genome shotgun (WGS) entry which is preliminary data.</text>
</comment>
<evidence type="ECO:0000256" key="3">
    <source>
        <dbReference type="ARBA" id="ARBA00022528"/>
    </source>
</evidence>
<dbReference type="AlphaFoldDB" id="A0A196S9L3"/>
<gene>
    <name evidence="10" type="ORF">AV274_4553</name>
</gene>
<dbReference type="GO" id="GO:0015934">
    <property type="term" value="C:large ribosomal subunit"/>
    <property type="evidence" value="ECO:0007669"/>
    <property type="project" value="InterPro"/>
</dbReference>
<dbReference type="STRING" id="478820.A0A196S9L3"/>
<dbReference type="SUPFAM" id="SSF50104">
    <property type="entry name" value="Translation proteins SH3-like domain"/>
    <property type="match status" value="1"/>
</dbReference>
<dbReference type="InterPro" id="IPR005824">
    <property type="entry name" value="KOW"/>
</dbReference>
<evidence type="ECO:0000256" key="7">
    <source>
        <dbReference type="ARBA" id="ARBA00035361"/>
    </source>
</evidence>
<sequence>MKFNPSISSSRRTTRKAHFSAPSSVRRVMMSSPLCEALKNKYNVGAMPIVKGDKVKVLRGSNKGKEGKVVEVYRKKWVIHIEGLTREKVNGSSAKVGIDASKVEITELKLNKDRKNILERKGRKATGKYTEKDVNMANLD</sequence>
<evidence type="ECO:0000256" key="2">
    <source>
        <dbReference type="ARBA" id="ARBA00010618"/>
    </source>
</evidence>
<keyword evidence="3" id="KW-0150">Chloroplast</keyword>
<dbReference type="GO" id="GO:0003723">
    <property type="term" value="F:RNA binding"/>
    <property type="evidence" value="ECO:0007669"/>
    <property type="project" value="InterPro"/>
</dbReference>
<keyword evidence="4" id="KW-0934">Plastid</keyword>
<reference evidence="10 11" key="1">
    <citation type="submission" date="2016-05" db="EMBL/GenBank/DDBJ databases">
        <title>Nuclear genome of Blastocystis sp. subtype 1 NandII.</title>
        <authorList>
            <person name="Gentekaki E."/>
            <person name="Curtis B."/>
            <person name="Stairs C."/>
            <person name="Eme L."/>
            <person name="Herman E."/>
            <person name="Klimes V."/>
            <person name="Arias M.C."/>
            <person name="Elias M."/>
            <person name="Hilliou F."/>
            <person name="Klute M."/>
            <person name="Malik S.-B."/>
            <person name="Pightling A."/>
            <person name="Rachubinski R."/>
            <person name="Salas D."/>
            <person name="Schlacht A."/>
            <person name="Suga H."/>
            <person name="Archibald J."/>
            <person name="Ball S.G."/>
            <person name="Clark G."/>
            <person name="Dacks J."/>
            <person name="Van Der Giezen M."/>
            <person name="Tsaousis A."/>
            <person name="Roger A."/>
        </authorList>
    </citation>
    <scope>NUCLEOTIDE SEQUENCE [LARGE SCALE GENOMIC DNA]</scope>
    <source>
        <strain evidence="11">ATCC 50177 / NandII</strain>
    </source>
</reference>
<dbReference type="GO" id="GO:0009507">
    <property type="term" value="C:chloroplast"/>
    <property type="evidence" value="ECO:0007669"/>
    <property type="project" value="UniProtKB-SubCell"/>
</dbReference>
<dbReference type="InterPro" id="IPR014722">
    <property type="entry name" value="Rib_uL2_dom2"/>
</dbReference>
<evidence type="ECO:0000256" key="4">
    <source>
        <dbReference type="ARBA" id="ARBA00022640"/>
    </source>
</evidence>
<feature type="domain" description="KOW" evidence="9">
    <location>
        <begin position="48"/>
        <end position="75"/>
    </location>
</feature>
<dbReference type="Pfam" id="PF16906">
    <property type="entry name" value="Ribosomal_L26"/>
    <property type="match status" value="1"/>
</dbReference>
<comment type="subcellular location">
    <subcellularLocation>
        <location evidence="1">Plastid</location>
        <location evidence="1">Chloroplast</location>
    </subcellularLocation>
</comment>
<dbReference type="NCBIfam" id="TIGR01080">
    <property type="entry name" value="rplX_A_E"/>
    <property type="match status" value="1"/>
</dbReference>
<dbReference type="GO" id="GO:0003735">
    <property type="term" value="F:structural constituent of ribosome"/>
    <property type="evidence" value="ECO:0007669"/>
    <property type="project" value="InterPro"/>
</dbReference>
<protein>
    <recommendedName>
        <fullName evidence="7">50S ribosomal protein L24, chloroplastic</fullName>
    </recommendedName>
</protein>
<evidence type="ECO:0000259" key="9">
    <source>
        <dbReference type="SMART" id="SM00739"/>
    </source>
</evidence>
<evidence type="ECO:0000256" key="6">
    <source>
        <dbReference type="ARBA" id="ARBA00023274"/>
    </source>
</evidence>
<organism evidence="10 11">
    <name type="scientific">Blastocystis sp. subtype 1 (strain ATCC 50177 / NandII)</name>
    <dbReference type="NCBI Taxonomy" id="478820"/>
    <lineage>
        <taxon>Eukaryota</taxon>
        <taxon>Sar</taxon>
        <taxon>Stramenopiles</taxon>
        <taxon>Bigyra</taxon>
        <taxon>Opalozoa</taxon>
        <taxon>Opalinata</taxon>
        <taxon>Blastocystidae</taxon>
        <taxon>Blastocystis</taxon>
    </lineage>
</organism>
<keyword evidence="6" id="KW-0687">Ribonucleoprotein</keyword>
<evidence type="ECO:0000256" key="8">
    <source>
        <dbReference type="SAM" id="MobiDB-lite"/>
    </source>
</evidence>
<dbReference type="PROSITE" id="PS01108">
    <property type="entry name" value="RIBOSOMAL_L24"/>
    <property type="match status" value="1"/>
</dbReference>
<feature type="compositionally biased region" description="Polar residues" evidence="8">
    <location>
        <begin position="1"/>
        <end position="11"/>
    </location>
</feature>
<proteinExistence type="inferred from homology"/>
<dbReference type="OrthoDB" id="1688503at2759"/>
<dbReference type="Proteomes" id="UP000078348">
    <property type="component" value="Unassembled WGS sequence"/>
</dbReference>
<dbReference type="InterPro" id="IPR008991">
    <property type="entry name" value="Translation_prot_SH3-like_sf"/>
</dbReference>
<name>A0A196S9L3_BLAHN</name>
<dbReference type="InterPro" id="IPR041988">
    <property type="entry name" value="Ribosomal_uL24_KOW"/>
</dbReference>
<dbReference type="SMART" id="SM00739">
    <property type="entry name" value="KOW"/>
    <property type="match status" value="1"/>
</dbReference>
<dbReference type="Gene3D" id="2.30.30.30">
    <property type="match status" value="1"/>
</dbReference>
<dbReference type="InterPro" id="IPR005756">
    <property type="entry name" value="Ribosomal_uL24_euk/arc"/>
</dbReference>
<evidence type="ECO:0000256" key="1">
    <source>
        <dbReference type="ARBA" id="ARBA00004229"/>
    </source>
</evidence>
<dbReference type="Pfam" id="PF00467">
    <property type="entry name" value="KOW"/>
    <property type="match status" value="1"/>
</dbReference>
<dbReference type="GO" id="GO:0006412">
    <property type="term" value="P:translation"/>
    <property type="evidence" value="ECO:0007669"/>
    <property type="project" value="InterPro"/>
</dbReference>
<dbReference type="EMBL" id="LXWW01000329">
    <property type="protein sequence ID" value="OAO13745.1"/>
    <property type="molecule type" value="Genomic_DNA"/>
</dbReference>
<dbReference type="CDD" id="cd06089">
    <property type="entry name" value="KOW_RPL26"/>
    <property type="match status" value="1"/>
</dbReference>
<keyword evidence="11" id="KW-1185">Reference proteome</keyword>
<dbReference type="FunFam" id="2.30.30.30:FF:000009">
    <property type="entry name" value="60S ribosomal protein L26"/>
    <property type="match status" value="1"/>
</dbReference>